<keyword evidence="6 7" id="KW-0472">Membrane</keyword>
<dbReference type="Pfam" id="PF21082">
    <property type="entry name" value="MS_channel_3rd"/>
    <property type="match status" value="1"/>
</dbReference>
<dbReference type="InterPro" id="IPR049278">
    <property type="entry name" value="MS_channel_C"/>
</dbReference>
<reference evidence="13" key="1">
    <citation type="submission" date="2023-07" db="EMBL/GenBank/DDBJ databases">
        <title>Genome sequencing of Purple Non-Sulfur Bacteria from various extreme environments.</title>
        <authorList>
            <person name="Mayer M."/>
        </authorList>
    </citation>
    <scope>NUCLEOTIDE SEQUENCE [LARGE SCALE GENOMIC DNA]</scope>
    <source>
        <strain evidence="13">DSM 17935</strain>
    </source>
</reference>
<gene>
    <name evidence="12" type="ORF">M2319_002704</name>
</gene>
<keyword evidence="3" id="KW-1003">Cell membrane</keyword>
<organism evidence="12 13">
    <name type="scientific">Rhodobium gokarnense</name>
    <dbReference type="NCBI Taxonomy" id="364296"/>
    <lineage>
        <taxon>Bacteria</taxon>
        <taxon>Pseudomonadati</taxon>
        <taxon>Pseudomonadota</taxon>
        <taxon>Alphaproteobacteria</taxon>
        <taxon>Hyphomicrobiales</taxon>
        <taxon>Rhodobiaceae</taxon>
        <taxon>Rhodobium</taxon>
    </lineage>
</organism>
<dbReference type="SUPFAM" id="SSF50182">
    <property type="entry name" value="Sm-like ribonucleoproteins"/>
    <property type="match status" value="1"/>
</dbReference>
<feature type="transmembrane region" description="Helical" evidence="7">
    <location>
        <begin position="364"/>
        <end position="381"/>
    </location>
</feature>
<keyword evidence="13" id="KW-1185">Reference proteome</keyword>
<dbReference type="Pfam" id="PF21088">
    <property type="entry name" value="MS_channel_1st"/>
    <property type="match status" value="1"/>
</dbReference>
<dbReference type="Pfam" id="PF00924">
    <property type="entry name" value="MS_channel_2nd"/>
    <property type="match status" value="1"/>
</dbReference>
<feature type="transmembrane region" description="Helical" evidence="7">
    <location>
        <begin position="172"/>
        <end position="198"/>
    </location>
</feature>
<feature type="transmembrane region" description="Helical" evidence="7">
    <location>
        <begin position="534"/>
        <end position="556"/>
    </location>
</feature>
<feature type="transmembrane region" description="Helical" evidence="7">
    <location>
        <begin position="282"/>
        <end position="301"/>
    </location>
</feature>
<comment type="subcellular location">
    <subcellularLocation>
        <location evidence="1">Cell membrane</location>
        <topology evidence="1">Multi-pass membrane protein</topology>
    </subcellularLocation>
</comment>
<evidence type="ECO:0000313" key="13">
    <source>
        <dbReference type="Proteomes" id="UP001209755"/>
    </source>
</evidence>
<evidence type="ECO:0000256" key="4">
    <source>
        <dbReference type="ARBA" id="ARBA00022692"/>
    </source>
</evidence>
<feature type="transmembrane region" description="Helical" evidence="7">
    <location>
        <begin position="322"/>
        <end position="344"/>
    </location>
</feature>
<dbReference type="InterPro" id="IPR045276">
    <property type="entry name" value="YbiO_bact"/>
</dbReference>
<keyword evidence="5 7" id="KW-1133">Transmembrane helix</keyword>
<feature type="signal peptide" evidence="8">
    <location>
        <begin position="1"/>
        <end position="37"/>
    </location>
</feature>
<evidence type="ECO:0000256" key="3">
    <source>
        <dbReference type="ARBA" id="ARBA00022475"/>
    </source>
</evidence>
<dbReference type="SUPFAM" id="SSF82689">
    <property type="entry name" value="Mechanosensitive channel protein MscS (YggB), C-terminal domain"/>
    <property type="match status" value="1"/>
</dbReference>
<feature type="chain" id="PRO_5045799753" evidence="8">
    <location>
        <begin position="38"/>
        <end position="761"/>
    </location>
</feature>
<dbReference type="RefSeq" id="WP_264601982.1">
    <property type="nucleotide sequence ID" value="NZ_JAOQNS010000007.1"/>
</dbReference>
<keyword evidence="4 7" id="KW-0812">Transmembrane</keyword>
<dbReference type="Gene3D" id="2.30.30.60">
    <property type="match status" value="1"/>
</dbReference>
<dbReference type="Proteomes" id="UP001209755">
    <property type="component" value="Unassembled WGS sequence"/>
</dbReference>
<dbReference type="InterPro" id="IPR023408">
    <property type="entry name" value="MscS_beta-dom_sf"/>
</dbReference>
<dbReference type="InterPro" id="IPR010920">
    <property type="entry name" value="LSM_dom_sf"/>
</dbReference>
<dbReference type="PANTHER" id="PTHR30460">
    <property type="entry name" value="MODERATE CONDUCTANCE MECHANOSENSITIVE CHANNEL YBIO"/>
    <property type="match status" value="1"/>
</dbReference>
<evidence type="ECO:0000256" key="5">
    <source>
        <dbReference type="ARBA" id="ARBA00022989"/>
    </source>
</evidence>
<dbReference type="Gene3D" id="1.10.287.1260">
    <property type="match status" value="1"/>
</dbReference>
<evidence type="ECO:0000256" key="8">
    <source>
        <dbReference type="SAM" id="SignalP"/>
    </source>
</evidence>
<dbReference type="PANTHER" id="PTHR30460:SF0">
    <property type="entry name" value="MODERATE CONDUCTANCE MECHANOSENSITIVE CHANNEL YBIO"/>
    <property type="match status" value="1"/>
</dbReference>
<evidence type="ECO:0000256" key="7">
    <source>
        <dbReference type="SAM" id="Phobius"/>
    </source>
</evidence>
<evidence type="ECO:0000256" key="6">
    <source>
        <dbReference type="ARBA" id="ARBA00023136"/>
    </source>
</evidence>
<feature type="transmembrane region" description="Helical" evidence="7">
    <location>
        <begin position="249"/>
        <end position="270"/>
    </location>
</feature>
<feature type="transmembrane region" description="Helical" evidence="7">
    <location>
        <begin position="509"/>
        <end position="528"/>
    </location>
</feature>
<keyword evidence="8" id="KW-0732">Signal</keyword>
<feature type="domain" description="Mechanosensitive ion channel transmembrane helices 2/3" evidence="11">
    <location>
        <begin position="513"/>
        <end position="553"/>
    </location>
</feature>
<feature type="domain" description="Mechanosensitive ion channel MscS" evidence="9">
    <location>
        <begin position="554"/>
        <end position="619"/>
    </location>
</feature>
<dbReference type="Gene3D" id="3.30.70.100">
    <property type="match status" value="1"/>
</dbReference>
<accession>A0ABT3HDA1</accession>
<evidence type="ECO:0000256" key="1">
    <source>
        <dbReference type="ARBA" id="ARBA00004651"/>
    </source>
</evidence>
<dbReference type="InterPro" id="IPR006685">
    <property type="entry name" value="MscS_channel_2nd"/>
</dbReference>
<name>A0ABT3HDA1_9HYPH</name>
<comment type="similarity">
    <text evidence="2">Belongs to the MscS (TC 1.A.23) family.</text>
</comment>
<evidence type="ECO:0000259" key="9">
    <source>
        <dbReference type="Pfam" id="PF00924"/>
    </source>
</evidence>
<dbReference type="SUPFAM" id="SSF82861">
    <property type="entry name" value="Mechanosensitive channel protein MscS (YggB), transmembrane region"/>
    <property type="match status" value="1"/>
</dbReference>
<evidence type="ECO:0000259" key="10">
    <source>
        <dbReference type="Pfam" id="PF21082"/>
    </source>
</evidence>
<feature type="transmembrane region" description="Helical" evidence="7">
    <location>
        <begin position="421"/>
        <end position="439"/>
    </location>
</feature>
<sequence>MSSFQRSGQRHRSRTARLTGAFGVLIICLFAALPALAADGSSDLAKALAPVLEKARQSGATVIVVEPSTASAAEAAARPERAGPAAQFEAARREMQRIVTETGGLSASIARTIERAGSTETRRWLPHALIVAAIAIAVGELLRRLLDHWGRRQFLRHFAEAPRSRSERVGYLLARAVWMAVAVAFFFGVAIVVASFASGADEATRVTAETAVLGATIVLVAHVVLYNLIVPDRRAYRTPRLPEAAARRLYRDAMIATVLVVAVVAFGRWVAVLGIDEEALKLVVIATTLASAIVLCVLAVLHRRTVAAALYPPAAEGGRATLVSVVARHWYLIAIVYIAVAWLARSVRVLLDLPSADGLVAAPIYAAVGAVALYAVFLLVIDRFLPERPEAAAATGEGADSEDADAEAAAVPDLRAGFKGLIEHGAMILVVIGAFAFVAEVWELDFVDDSGWGNRLVELSIAVFVAYLVYRAAAIWIDHEIAKEEPGAAAVAGEIGGHGGSRLATLLPLFRNFLLISIVVIAAMIVLSELGVDIGPLFAGAGVVGLAVGFGAQTLVRDIFSGAFFLIDDAFRKGEYIDIGSVKGIVEKISIRSFQLRHHNGPLNTVPFGEIKQLTNYSRDWVLMKLPLRVTYDTDVEKVRKLIKQLGEELLEDPDIGHFFLQPLKSQGVNVMEDSAMIIRVKFMTKPGDQFLVKRKVYARIREVFEENGIKFAHREVTVRLADDRDEDAHPLSLAEKEAVAGAVLPAIEEAGKQKKPADDR</sequence>
<evidence type="ECO:0000259" key="11">
    <source>
        <dbReference type="Pfam" id="PF21088"/>
    </source>
</evidence>
<feature type="domain" description="Mechanosensitive ion channel MscS C-terminal" evidence="10">
    <location>
        <begin position="628"/>
        <end position="712"/>
    </location>
</feature>
<dbReference type="InterPro" id="IPR011014">
    <property type="entry name" value="MscS_channel_TM-2"/>
</dbReference>
<dbReference type="InterPro" id="IPR011066">
    <property type="entry name" value="MscS_channel_C_sf"/>
</dbReference>
<protein>
    <submittedName>
        <fullName evidence="12">Small-conductance mechanosensitive channel</fullName>
    </submittedName>
</protein>
<evidence type="ECO:0000256" key="2">
    <source>
        <dbReference type="ARBA" id="ARBA00008017"/>
    </source>
</evidence>
<feature type="transmembrane region" description="Helical" evidence="7">
    <location>
        <begin position="124"/>
        <end position="142"/>
    </location>
</feature>
<proteinExistence type="inferred from homology"/>
<evidence type="ECO:0000313" key="12">
    <source>
        <dbReference type="EMBL" id="MCW2308362.1"/>
    </source>
</evidence>
<feature type="transmembrane region" description="Helical" evidence="7">
    <location>
        <begin position="210"/>
        <end position="229"/>
    </location>
</feature>
<dbReference type="EMBL" id="JAOQNS010000007">
    <property type="protein sequence ID" value="MCW2308362.1"/>
    <property type="molecule type" value="Genomic_DNA"/>
</dbReference>
<dbReference type="InterPro" id="IPR049142">
    <property type="entry name" value="MS_channel_1st"/>
</dbReference>
<comment type="caution">
    <text evidence="12">The sequence shown here is derived from an EMBL/GenBank/DDBJ whole genome shotgun (WGS) entry which is preliminary data.</text>
</comment>